<feature type="disulfide bond" evidence="1">
    <location>
        <begin position="81"/>
        <end position="90"/>
    </location>
</feature>
<dbReference type="PROSITE" id="PS51367">
    <property type="entry name" value="THAUMATIN_2"/>
    <property type="match status" value="1"/>
</dbReference>
<evidence type="ECO:0000256" key="2">
    <source>
        <dbReference type="SAM" id="SignalP"/>
    </source>
</evidence>
<dbReference type="Gene3D" id="2.60.110.10">
    <property type="entry name" value="Thaumatin"/>
    <property type="match status" value="1"/>
</dbReference>
<dbReference type="AlphaFoldDB" id="A0A7C9AFP6"/>
<keyword evidence="1" id="KW-1015">Disulfide bond</keyword>
<dbReference type="PANTHER" id="PTHR31048">
    <property type="entry name" value="OS03G0233200 PROTEIN"/>
    <property type="match status" value="1"/>
</dbReference>
<dbReference type="PIRSF" id="PIRSF002703">
    <property type="entry name" value="Thaumatin"/>
    <property type="match status" value="1"/>
</dbReference>
<dbReference type="SMART" id="SM00205">
    <property type="entry name" value="THN"/>
    <property type="match status" value="1"/>
</dbReference>
<feature type="signal peptide" evidence="2">
    <location>
        <begin position="1"/>
        <end position="28"/>
    </location>
</feature>
<proteinExistence type="predicted"/>
<keyword evidence="2" id="KW-0732">Signal</keyword>
<feature type="chain" id="PRO_5028429066" description="Receptor protein serine/threonine kinase" evidence="2">
    <location>
        <begin position="29"/>
        <end position="245"/>
    </location>
</feature>
<dbReference type="InterPro" id="IPR001938">
    <property type="entry name" value="Thaumatin"/>
</dbReference>
<dbReference type="PRINTS" id="PR00347">
    <property type="entry name" value="THAUMATIN"/>
</dbReference>
<dbReference type="Pfam" id="PF00314">
    <property type="entry name" value="Thaumatin"/>
    <property type="match status" value="1"/>
</dbReference>
<dbReference type="InterPro" id="IPR037176">
    <property type="entry name" value="Osmotin/thaumatin-like_sf"/>
</dbReference>
<sequence length="245" mass="26790">MRILIANSIRSLISPLLLFTLQIHSLNTRKVTVINNCTFTVWPVISSSSSSVANLSLKNQDSFTVDLQPSGSAFLWGRTLCNNSTGKLSCRTGDCGGNNCAFDPLSWLRTTTFLEFDLDDVEGDTYDVRVDRGYNVPVSVAQRGGNGSMCGVAGCVFNGTAGGQDSHLMTISRACPRAKTNNSANDLSCRGAHSYTVTFCPTSTSIIRYLIRSAIIRSFNRIAVREREGETENVFHRRMNGQLRG</sequence>
<dbReference type="EMBL" id="GISG01223975">
    <property type="protein sequence ID" value="MBA4664515.1"/>
    <property type="molecule type" value="Transcribed_RNA"/>
</dbReference>
<evidence type="ECO:0008006" key="4">
    <source>
        <dbReference type="Google" id="ProtNLM"/>
    </source>
</evidence>
<evidence type="ECO:0000256" key="1">
    <source>
        <dbReference type="PIRSR" id="PIRSR002703-1"/>
    </source>
</evidence>
<accession>A0A7C9AFP6</accession>
<dbReference type="SUPFAM" id="SSF49870">
    <property type="entry name" value="Osmotin, thaumatin-like protein"/>
    <property type="match status" value="1"/>
</dbReference>
<evidence type="ECO:0000313" key="3">
    <source>
        <dbReference type="EMBL" id="MBA4664515.1"/>
    </source>
</evidence>
<name>A0A7C9AFP6_OPUST</name>
<reference evidence="3" key="2">
    <citation type="submission" date="2020-07" db="EMBL/GenBank/DDBJ databases">
        <authorList>
            <person name="Vera ALvarez R."/>
            <person name="Arias-Moreno D.M."/>
            <person name="Jimenez-Jacinto V."/>
            <person name="Jimenez-Bremont J.F."/>
            <person name="Swaminathan K."/>
            <person name="Moose S.P."/>
            <person name="Guerrero-Gonzalez M.L."/>
            <person name="Marino-Ramirez L."/>
            <person name="Landsman D."/>
            <person name="Rodriguez-Kessler M."/>
            <person name="Delgado-Sanchez P."/>
        </authorList>
    </citation>
    <scope>NUCLEOTIDE SEQUENCE</scope>
    <source>
        <tissue evidence="3">Cladode</tissue>
    </source>
</reference>
<organism evidence="3">
    <name type="scientific">Opuntia streptacantha</name>
    <name type="common">Prickly pear cactus</name>
    <name type="synonym">Opuntia cardona</name>
    <dbReference type="NCBI Taxonomy" id="393608"/>
    <lineage>
        <taxon>Eukaryota</taxon>
        <taxon>Viridiplantae</taxon>
        <taxon>Streptophyta</taxon>
        <taxon>Embryophyta</taxon>
        <taxon>Tracheophyta</taxon>
        <taxon>Spermatophyta</taxon>
        <taxon>Magnoliopsida</taxon>
        <taxon>eudicotyledons</taxon>
        <taxon>Gunneridae</taxon>
        <taxon>Pentapetalae</taxon>
        <taxon>Caryophyllales</taxon>
        <taxon>Cactineae</taxon>
        <taxon>Cactaceae</taxon>
        <taxon>Opuntioideae</taxon>
        <taxon>Opuntia</taxon>
    </lineage>
</organism>
<protein>
    <recommendedName>
        <fullName evidence="4">Receptor protein serine/threonine kinase</fullName>
    </recommendedName>
</protein>
<reference evidence="3" key="1">
    <citation type="journal article" date="2013" name="J. Plant Res.">
        <title>Effect of fungi and light on seed germination of three Opuntia species from semiarid lands of central Mexico.</title>
        <authorList>
            <person name="Delgado-Sanchez P."/>
            <person name="Jimenez-Bremont J.F."/>
            <person name="Guerrero-Gonzalez Mde L."/>
            <person name="Flores J."/>
        </authorList>
    </citation>
    <scope>NUCLEOTIDE SEQUENCE</scope>
    <source>
        <tissue evidence="3">Cladode</tissue>
    </source>
</reference>